<dbReference type="GO" id="GO:0005856">
    <property type="term" value="C:cytoskeleton"/>
    <property type="evidence" value="ECO:0007669"/>
    <property type="project" value="UniProtKB-ARBA"/>
</dbReference>
<gene>
    <name evidence="4" type="ORF">GPM918_LOCUS1807</name>
    <name evidence="5" type="ORF">OVA965_LOCUS24170</name>
    <name evidence="6" type="ORF">SRO942_LOCUS1807</name>
    <name evidence="7" type="ORF">TMI583_LOCUS24887</name>
</gene>
<keyword evidence="8" id="KW-1185">Reference proteome</keyword>
<evidence type="ECO:0000256" key="2">
    <source>
        <dbReference type="SAM" id="Coils"/>
    </source>
</evidence>
<dbReference type="OrthoDB" id="10264298at2759"/>
<evidence type="ECO:0000313" key="5">
    <source>
        <dbReference type="EMBL" id="CAF1205000.1"/>
    </source>
</evidence>
<feature type="coiled-coil region" evidence="2">
    <location>
        <begin position="248"/>
        <end position="314"/>
    </location>
</feature>
<feature type="coiled-coil region" evidence="2">
    <location>
        <begin position="183"/>
        <end position="217"/>
    </location>
</feature>
<dbReference type="Proteomes" id="UP000663829">
    <property type="component" value="Unassembled WGS sequence"/>
</dbReference>
<organism evidence="4 8">
    <name type="scientific">Didymodactylos carnosus</name>
    <dbReference type="NCBI Taxonomy" id="1234261"/>
    <lineage>
        <taxon>Eukaryota</taxon>
        <taxon>Metazoa</taxon>
        <taxon>Spiralia</taxon>
        <taxon>Gnathifera</taxon>
        <taxon>Rotifera</taxon>
        <taxon>Eurotatoria</taxon>
        <taxon>Bdelloidea</taxon>
        <taxon>Philodinida</taxon>
        <taxon>Philodinidae</taxon>
        <taxon>Didymodactylos</taxon>
    </lineage>
</organism>
<evidence type="ECO:0000256" key="1">
    <source>
        <dbReference type="ARBA" id="ARBA00023054"/>
    </source>
</evidence>
<accession>A0A813QLK7</accession>
<dbReference type="PANTHER" id="PTHR21683">
    <property type="entry name" value="COILED-COIL DOMAIN-CONTAINING PROTEIN 42 LIKE-2-LIKE-RELATED"/>
    <property type="match status" value="1"/>
</dbReference>
<sequence length="391" mass="45651">MSAPFRGLTQNCCACDENCCACGECCLACAETCNCCNTTSVESCLDACCPKRGKVDFADIITCEACCTGQCCEIEMAFMEDYFRTSLSKELAIAPPERDHEHLSSTSRLLEKQREVTEAEQLLANQKEEFKLKMQSLKLRREKLNTKEHSLRESLANFEKYINELDSKRMRALKRAQDERELGQIKDKDIEKLQAEIDDLKQKREDLLARVAKYTNQNKYLEKVVETADEFQEVRELIDRYTTLKTNKESLLEIQNQREEQLEDLRRKRETFVQSKNNQILTLNNRIGDLQHELERAQIEANRAENEWNFIQTTSAEKTLQLGNIILAVRNLHQLVLRQQKVEKEEDVDAIENPIKRVEEELKKVYLFVHDFTAITNEMKRNEQARQRTYN</sequence>
<evidence type="ECO:0000313" key="4">
    <source>
        <dbReference type="EMBL" id="CAF0768814.1"/>
    </source>
</evidence>
<comment type="caution">
    <text evidence="4">The sequence shown here is derived from an EMBL/GenBank/DDBJ whole genome shotgun (WGS) entry which is preliminary data.</text>
</comment>
<proteinExistence type="predicted"/>
<dbReference type="Proteomes" id="UP000677228">
    <property type="component" value="Unassembled WGS sequence"/>
</dbReference>
<dbReference type="EMBL" id="CAJOBC010000181">
    <property type="protein sequence ID" value="CAF3550652.1"/>
    <property type="molecule type" value="Genomic_DNA"/>
</dbReference>
<reference evidence="4" key="1">
    <citation type="submission" date="2021-02" db="EMBL/GenBank/DDBJ databases">
        <authorList>
            <person name="Nowell W R."/>
        </authorList>
    </citation>
    <scope>NUCLEOTIDE SEQUENCE</scope>
</reference>
<dbReference type="EMBL" id="CAJNOK010014443">
    <property type="protein sequence ID" value="CAF1205000.1"/>
    <property type="molecule type" value="Genomic_DNA"/>
</dbReference>
<dbReference type="PANTHER" id="PTHR21683:SF2">
    <property type="entry name" value="COILED-COIL DOMAIN-CONTAINING PROTEIN 42 LIKE-2-LIKE"/>
    <property type="match status" value="1"/>
</dbReference>
<dbReference type="AlphaFoldDB" id="A0A813QLK7"/>
<dbReference type="InterPro" id="IPR051147">
    <property type="entry name" value="CFAP_domain-containing"/>
</dbReference>
<dbReference type="EMBL" id="CAJNOQ010000181">
    <property type="protein sequence ID" value="CAF0768814.1"/>
    <property type="molecule type" value="Genomic_DNA"/>
</dbReference>
<dbReference type="EMBL" id="CAJOBA010035973">
    <property type="protein sequence ID" value="CAF4014426.1"/>
    <property type="molecule type" value="Genomic_DNA"/>
</dbReference>
<feature type="coiled-coil region" evidence="2">
    <location>
        <begin position="109"/>
        <end position="154"/>
    </location>
</feature>
<evidence type="ECO:0000313" key="8">
    <source>
        <dbReference type="Proteomes" id="UP000663829"/>
    </source>
</evidence>
<name>A0A813QLK7_9BILA</name>
<keyword evidence="1 2" id="KW-0175">Coiled coil</keyword>
<dbReference type="Pfam" id="PF13863">
    <property type="entry name" value="DUF4200"/>
    <property type="match status" value="1"/>
</dbReference>
<evidence type="ECO:0000313" key="6">
    <source>
        <dbReference type="EMBL" id="CAF3550652.1"/>
    </source>
</evidence>
<dbReference type="InterPro" id="IPR025252">
    <property type="entry name" value="DUF4200"/>
</dbReference>
<dbReference type="Proteomes" id="UP000681722">
    <property type="component" value="Unassembled WGS sequence"/>
</dbReference>
<protein>
    <recommendedName>
        <fullName evidence="3">DUF4200 domain-containing protein</fullName>
    </recommendedName>
</protein>
<dbReference type="Proteomes" id="UP000682733">
    <property type="component" value="Unassembled WGS sequence"/>
</dbReference>
<evidence type="ECO:0000313" key="7">
    <source>
        <dbReference type="EMBL" id="CAF4014426.1"/>
    </source>
</evidence>
<evidence type="ECO:0000259" key="3">
    <source>
        <dbReference type="Pfam" id="PF13863"/>
    </source>
</evidence>
<feature type="domain" description="DUF4200" evidence="3">
    <location>
        <begin position="109"/>
        <end position="226"/>
    </location>
</feature>